<dbReference type="InterPro" id="IPR001845">
    <property type="entry name" value="HTH_ArsR_DNA-bd_dom"/>
</dbReference>
<organism evidence="2 3">
    <name type="scientific">Roseateles paludis</name>
    <dbReference type="NCBI Taxonomy" id="3145238"/>
    <lineage>
        <taxon>Bacteria</taxon>
        <taxon>Pseudomonadati</taxon>
        <taxon>Pseudomonadota</taxon>
        <taxon>Betaproteobacteria</taxon>
        <taxon>Burkholderiales</taxon>
        <taxon>Sphaerotilaceae</taxon>
        <taxon>Roseateles</taxon>
    </lineage>
</organism>
<dbReference type="InterPro" id="IPR036390">
    <property type="entry name" value="WH_DNA-bd_sf"/>
</dbReference>
<dbReference type="RefSeq" id="WP_347704796.1">
    <property type="nucleotide sequence ID" value="NZ_JBDPZD010000002.1"/>
</dbReference>
<dbReference type="SUPFAM" id="SSF46785">
    <property type="entry name" value="Winged helix' DNA-binding domain"/>
    <property type="match status" value="1"/>
</dbReference>
<protein>
    <submittedName>
        <fullName evidence="2">Helix-turn-helix transcriptional regulator</fullName>
    </submittedName>
</protein>
<reference evidence="2 3" key="1">
    <citation type="submission" date="2024-05" db="EMBL/GenBank/DDBJ databases">
        <title>Roseateles sp. DJS-2-20 16S ribosomal RNA gene Genome sequencing and assembly.</title>
        <authorList>
            <person name="Woo H."/>
        </authorList>
    </citation>
    <scope>NUCLEOTIDE SEQUENCE [LARGE SCALE GENOMIC DNA]</scope>
    <source>
        <strain evidence="2 3">DJS-2-20</strain>
    </source>
</reference>
<comment type="caution">
    <text evidence="2">The sequence shown here is derived from an EMBL/GenBank/DDBJ whole genome shotgun (WGS) entry which is preliminary data.</text>
</comment>
<sequence>MTAPHEPRLARVAALVADPARSRMLAYLMDGEYASASELAKAASVTAATASGHLAKLLDAQFVVCEPRGRHRYYRLADAEVAHALEALALVAERQEHDRAWAHPARARLRLARCCYGHLAGKLGVSVFEALQRDGRLGATASGFELTAAGRAWLQGLGMNPSAPQGRRRYAYRCLDWSERRDHLAGQLADELFRHFIAKGWLRQGPGRAVEVTATGHRDLLPCLSEGAD</sequence>
<dbReference type="Proteomes" id="UP001495147">
    <property type="component" value="Unassembled WGS sequence"/>
</dbReference>
<evidence type="ECO:0000313" key="2">
    <source>
        <dbReference type="EMBL" id="MEO3691989.1"/>
    </source>
</evidence>
<dbReference type="InterPro" id="IPR036388">
    <property type="entry name" value="WH-like_DNA-bd_sf"/>
</dbReference>
<dbReference type="PROSITE" id="PS50987">
    <property type="entry name" value="HTH_ARSR_2"/>
    <property type="match status" value="1"/>
</dbReference>
<dbReference type="Pfam" id="PF12840">
    <property type="entry name" value="HTH_20"/>
    <property type="match status" value="1"/>
</dbReference>
<accession>A0ABV0G2R8</accession>
<feature type="domain" description="HTH arsR-type" evidence="1">
    <location>
        <begin position="1"/>
        <end position="96"/>
    </location>
</feature>
<dbReference type="InterPro" id="IPR011991">
    <property type="entry name" value="ArsR-like_HTH"/>
</dbReference>
<dbReference type="InterPro" id="IPR052543">
    <property type="entry name" value="HTH_Metal-responsive_Reg"/>
</dbReference>
<dbReference type="NCBIfam" id="NF033788">
    <property type="entry name" value="HTH_metalloreg"/>
    <property type="match status" value="1"/>
</dbReference>
<gene>
    <name evidence="2" type="ORF">ABDJ85_10950</name>
</gene>
<dbReference type="Gene3D" id="1.10.10.10">
    <property type="entry name" value="Winged helix-like DNA-binding domain superfamily/Winged helix DNA-binding domain"/>
    <property type="match status" value="1"/>
</dbReference>
<dbReference type="CDD" id="cd00090">
    <property type="entry name" value="HTH_ARSR"/>
    <property type="match status" value="1"/>
</dbReference>
<keyword evidence="3" id="KW-1185">Reference proteome</keyword>
<proteinExistence type="predicted"/>
<dbReference type="PANTHER" id="PTHR39168">
    <property type="entry name" value="TRANSCRIPTIONAL REGULATOR-RELATED"/>
    <property type="match status" value="1"/>
</dbReference>
<dbReference type="SMART" id="SM00418">
    <property type="entry name" value="HTH_ARSR"/>
    <property type="match status" value="1"/>
</dbReference>
<evidence type="ECO:0000313" key="3">
    <source>
        <dbReference type="Proteomes" id="UP001495147"/>
    </source>
</evidence>
<dbReference type="PANTHER" id="PTHR39168:SF1">
    <property type="entry name" value="TRANSCRIPTIONAL REGULATORY PROTEIN"/>
    <property type="match status" value="1"/>
</dbReference>
<name>A0ABV0G2R8_9BURK</name>
<evidence type="ECO:0000259" key="1">
    <source>
        <dbReference type="PROSITE" id="PS50987"/>
    </source>
</evidence>
<dbReference type="EMBL" id="JBDPZD010000002">
    <property type="protein sequence ID" value="MEO3691989.1"/>
    <property type="molecule type" value="Genomic_DNA"/>
</dbReference>